<dbReference type="Proteomes" id="UP001560045">
    <property type="component" value="Unassembled WGS sequence"/>
</dbReference>
<dbReference type="EMBL" id="JBFNXQ010000129">
    <property type="protein sequence ID" value="MEX5721445.1"/>
    <property type="molecule type" value="Genomic_DNA"/>
</dbReference>
<keyword evidence="1" id="KW-0732">Signal</keyword>
<reference evidence="3 4" key="1">
    <citation type="submission" date="2024-06" db="EMBL/GenBank/DDBJ databases">
        <title>Draft genome sequence of Geodermatophilus badlandi, a novel member of the Geodermatophilaceae isolated from badland sedimentary rocks in the Red desert, Wyoming, USA.</title>
        <authorList>
            <person name="Ben Tekaya S."/>
            <person name="Nouioui I."/>
            <person name="Flores G.M."/>
            <person name="Shaal M.N."/>
            <person name="Bredoire F."/>
            <person name="Basile F."/>
            <person name="Van Diepen L."/>
            <person name="Ward N.L."/>
        </authorList>
    </citation>
    <scope>NUCLEOTIDE SEQUENCE [LARGE SCALE GENOMIC DNA]</scope>
    <source>
        <strain evidence="3 4">WL48A</strain>
    </source>
</reference>
<feature type="chain" id="PRO_5046593628" evidence="1">
    <location>
        <begin position="39"/>
        <end position="214"/>
    </location>
</feature>
<feature type="domain" description="SAF" evidence="2">
    <location>
        <begin position="45"/>
        <end position="107"/>
    </location>
</feature>
<evidence type="ECO:0000259" key="2">
    <source>
        <dbReference type="SMART" id="SM00858"/>
    </source>
</evidence>
<gene>
    <name evidence="3" type="primary">cpaB</name>
    <name evidence="3" type="ORF">ABQ292_24105</name>
</gene>
<protein>
    <submittedName>
        <fullName evidence="3">Flp pilus assembly protein CpaB</fullName>
    </submittedName>
</protein>
<dbReference type="RefSeq" id="WP_369210248.1">
    <property type="nucleotide sequence ID" value="NZ_JBFNXQ010000129.1"/>
</dbReference>
<dbReference type="Gene3D" id="3.90.1210.10">
    <property type="entry name" value="Antifreeze-like/N-acetylneuraminic acid synthase C-terminal domain"/>
    <property type="match status" value="1"/>
</dbReference>
<sequence length="214" mass="20596">MLRLRRPRSPVTLLRRCLAAALAVGALVLALRPPAAPAAVPPPGTPVVTAAADLAAGTVLTTADLVSTELPVAAAPAGAAVDPAALTGRVLAAPVRAGEPVTDVRLVGPGLTELLPTGQVAAPVRLSDLAVAGLATAGDRVDVLATAPGAVRAEVVARAALVLAAPRAATEDVAAPADAGLLVLAVDEATAAALAAAATTATLTLSLPAGPGPP</sequence>
<proteinExistence type="predicted"/>
<evidence type="ECO:0000256" key="1">
    <source>
        <dbReference type="SAM" id="SignalP"/>
    </source>
</evidence>
<dbReference type="InterPro" id="IPR031571">
    <property type="entry name" value="RcpC_dom"/>
</dbReference>
<dbReference type="Pfam" id="PF08666">
    <property type="entry name" value="SAF"/>
    <property type="match status" value="1"/>
</dbReference>
<keyword evidence="4" id="KW-1185">Reference proteome</keyword>
<dbReference type="InterPro" id="IPR017592">
    <property type="entry name" value="Pilus_assmbl_Flp-typ_CpaB"/>
</dbReference>
<name>A0ABV3XNV4_9ACTN</name>
<accession>A0ABV3XNV4</accession>
<dbReference type="SMART" id="SM00858">
    <property type="entry name" value="SAF"/>
    <property type="match status" value="1"/>
</dbReference>
<feature type="signal peptide" evidence="1">
    <location>
        <begin position="1"/>
        <end position="38"/>
    </location>
</feature>
<evidence type="ECO:0000313" key="3">
    <source>
        <dbReference type="EMBL" id="MEX5721445.1"/>
    </source>
</evidence>
<dbReference type="NCBIfam" id="TIGR03177">
    <property type="entry name" value="pilus_cpaB"/>
    <property type="match status" value="1"/>
</dbReference>
<evidence type="ECO:0000313" key="4">
    <source>
        <dbReference type="Proteomes" id="UP001560045"/>
    </source>
</evidence>
<organism evidence="3 4">
    <name type="scientific">Geodermatophilus maliterrae</name>
    <dbReference type="NCBI Taxonomy" id="3162531"/>
    <lineage>
        <taxon>Bacteria</taxon>
        <taxon>Bacillati</taxon>
        <taxon>Actinomycetota</taxon>
        <taxon>Actinomycetes</taxon>
        <taxon>Geodermatophilales</taxon>
        <taxon>Geodermatophilaceae</taxon>
        <taxon>Geodermatophilus</taxon>
    </lineage>
</organism>
<dbReference type="CDD" id="cd11614">
    <property type="entry name" value="SAF_CpaB_FlgA_like"/>
    <property type="match status" value="1"/>
</dbReference>
<dbReference type="Pfam" id="PF16976">
    <property type="entry name" value="RcpC"/>
    <property type="match status" value="1"/>
</dbReference>
<dbReference type="InterPro" id="IPR013974">
    <property type="entry name" value="SAF"/>
</dbReference>
<comment type="caution">
    <text evidence="3">The sequence shown here is derived from an EMBL/GenBank/DDBJ whole genome shotgun (WGS) entry which is preliminary data.</text>
</comment>